<evidence type="ECO:0000313" key="2">
    <source>
        <dbReference type="Proteomes" id="UP000007589"/>
    </source>
</evidence>
<keyword evidence="2" id="KW-1185">Reference proteome</keyword>
<sequence>MSIEYGLRKLRICNIISVDKCEIWTSPFISSVSGFITLHTPARAKGFSLTKLLTVDHRKKISVTSSYSFK</sequence>
<dbReference type="RefSeq" id="WP_014412568.1">
    <property type="nucleotide sequence ID" value="NC_017058.1"/>
</dbReference>
<dbReference type="HOGENOM" id="CLU_2755263_0_0_5"/>
<dbReference type="AlphaFoldDB" id="H8K6Z6"/>
<name>H8K6Z6_RICAC</name>
<gene>
    <name evidence="1" type="ordered locus">MC5_03515</name>
</gene>
<evidence type="ECO:0000313" key="1">
    <source>
        <dbReference type="EMBL" id="AFC71039.1"/>
    </source>
</evidence>
<dbReference type="EMBL" id="CP003338">
    <property type="protein sequence ID" value="AFC71039.1"/>
    <property type="molecule type" value="Genomic_DNA"/>
</dbReference>
<organism evidence="1 2">
    <name type="scientific">Rickettsia australis (strain Cutlack)</name>
    <dbReference type="NCBI Taxonomy" id="1105110"/>
    <lineage>
        <taxon>Bacteria</taxon>
        <taxon>Pseudomonadati</taxon>
        <taxon>Pseudomonadota</taxon>
        <taxon>Alphaproteobacteria</taxon>
        <taxon>Rickettsiales</taxon>
        <taxon>Rickettsiaceae</taxon>
        <taxon>Rickettsieae</taxon>
        <taxon>Rickettsia</taxon>
        <taxon>spotted fever group</taxon>
    </lineage>
</organism>
<accession>H8K6Z6</accession>
<dbReference type="KEGG" id="rau:MC5_03515"/>
<dbReference type="Proteomes" id="UP000007589">
    <property type="component" value="Chromosome"/>
</dbReference>
<proteinExistence type="predicted"/>
<reference evidence="2" key="1">
    <citation type="submission" date="2012-02" db="EMBL/GenBank/DDBJ databases">
        <title>Complete genome sequence of Rickettsia australis strain Cutlack.</title>
        <authorList>
            <person name="Johnson S.L."/>
            <person name="Munk A.C."/>
            <person name="Han S."/>
            <person name="Bruce D.C."/>
            <person name="Dasch G.A."/>
        </authorList>
    </citation>
    <scope>NUCLEOTIDE SEQUENCE [LARGE SCALE GENOMIC DNA]</scope>
    <source>
        <strain evidence="2">Cutlack</strain>
    </source>
</reference>
<protein>
    <submittedName>
        <fullName evidence="1">Uncharacterized protein</fullName>
    </submittedName>
</protein>